<reference evidence="1" key="1">
    <citation type="journal article" date="2021" name="Sci. Rep.">
        <title>Diploid genomic architecture of Nitzschia inconspicua, an elite biomass production diatom.</title>
        <authorList>
            <person name="Oliver A."/>
            <person name="Podell S."/>
            <person name="Pinowska A."/>
            <person name="Traller J.C."/>
            <person name="Smith S.R."/>
            <person name="McClure R."/>
            <person name="Beliaev A."/>
            <person name="Bohutskyi P."/>
            <person name="Hill E.A."/>
            <person name="Rabines A."/>
            <person name="Zheng H."/>
            <person name="Allen L.Z."/>
            <person name="Kuo A."/>
            <person name="Grigoriev I.V."/>
            <person name="Allen A.E."/>
            <person name="Hazlebeck D."/>
            <person name="Allen E.E."/>
        </authorList>
    </citation>
    <scope>NUCLEOTIDE SEQUENCE</scope>
    <source>
        <strain evidence="1">Hildebrandi</strain>
    </source>
</reference>
<dbReference type="EMBL" id="JAGRRH010000013">
    <property type="protein sequence ID" value="KAG7359661.1"/>
    <property type="molecule type" value="Genomic_DNA"/>
</dbReference>
<comment type="caution">
    <text evidence="1">The sequence shown here is derived from an EMBL/GenBank/DDBJ whole genome shotgun (WGS) entry which is preliminary data.</text>
</comment>
<name>A0A9K3LF03_9STRA</name>
<accession>A0A9K3LF03</accession>
<organism evidence="1 2">
    <name type="scientific">Nitzschia inconspicua</name>
    <dbReference type="NCBI Taxonomy" id="303405"/>
    <lineage>
        <taxon>Eukaryota</taxon>
        <taxon>Sar</taxon>
        <taxon>Stramenopiles</taxon>
        <taxon>Ochrophyta</taxon>
        <taxon>Bacillariophyta</taxon>
        <taxon>Bacillariophyceae</taxon>
        <taxon>Bacillariophycidae</taxon>
        <taxon>Bacillariales</taxon>
        <taxon>Bacillariaceae</taxon>
        <taxon>Nitzschia</taxon>
    </lineage>
</organism>
<reference evidence="1" key="2">
    <citation type="submission" date="2021-04" db="EMBL/GenBank/DDBJ databases">
        <authorList>
            <person name="Podell S."/>
        </authorList>
    </citation>
    <scope>NUCLEOTIDE SEQUENCE</scope>
    <source>
        <strain evidence="1">Hildebrandi</strain>
    </source>
</reference>
<protein>
    <submittedName>
        <fullName evidence="1">Uncharacterized protein</fullName>
    </submittedName>
</protein>
<evidence type="ECO:0000313" key="1">
    <source>
        <dbReference type="EMBL" id="KAG7359661.1"/>
    </source>
</evidence>
<proteinExistence type="predicted"/>
<dbReference type="AlphaFoldDB" id="A0A9K3LF03"/>
<sequence>MNTFSKHAAVILKLIGELKFDKSEDIGAWEALVEEDDTTWPPVRDCFLLQRLVRKNKVVNASAIEAHQTFVYALRISKNAGRLSECIPSYYSLFETGAIFNEVDYSEDIEEKQHDFMQDSIVNYAKNYHGPSMDCLNMGDIDILADLWDFDMLNVNTLFLLSMYEFGKDAAVDEVLTRSASLISVQHFVDEGLDIMCRRLNNLLNVNPPMKSKR</sequence>
<gene>
    <name evidence="1" type="ORF">IV203_034759</name>
</gene>
<evidence type="ECO:0000313" key="2">
    <source>
        <dbReference type="Proteomes" id="UP000693970"/>
    </source>
</evidence>
<keyword evidence="2" id="KW-1185">Reference proteome</keyword>
<dbReference type="Proteomes" id="UP000693970">
    <property type="component" value="Unassembled WGS sequence"/>
</dbReference>
<dbReference type="OrthoDB" id="38572at2759"/>